<sequence>MTDFPKDLILENETILLRPLTEQDFSLLSPLTQEPELWEYFTHDLSKFEAFKPWALDHFEGKRLQFVIWDKKTDQLAGSSGFGNYSQRDQRVEIGWTWIGKDFHGTGLNPSVKKLMLAYAFETLNLKRVEFKTDVLNLPARKALIKLGAIEEGVLRSHTLLHHGRRRNTIYYSFLEEDWLKIR</sequence>
<keyword evidence="2" id="KW-0808">Transferase</keyword>
<dbReference type="InterPro" id="IPR000182">
    <property type="entry name" value="GNAT_dom"/>
</dbReference>
<accession>A0ABV8AVL0</accession>
<dbReference type="RefSeq" id="WP_377906310.1">
    <property type="nucleotide sequence ID" value="NZ_JBHRZS010000007.1"/>
</dbReference>
<dbReference type="Pfam" id="PF13302">
    <property type="entry name" value="Acetyltransf_3"/>
    <property type="match status" value="1"/>
</dbReference>
<dbReference type="Proteomes" id="UP001595805">
    <property type="component" value="Unassembled WGS sequence"/>
</dbReference>
<protein>
    <submittedName>
        <fullName evidence="2">GNAT family N-acetyltransferase</fullName>
        <ecNumber evidence="2">2.3.-.-</ecNumber>
    </submittedName>
</protein>
<dbReference type="InterPro" id="IPR016181">
    <property type="entry name" value="Acyl_CoA_acyltransferase"/>
</dbReference>
<evidence type="ECO:0000313" key="2">
    <source>
        <dbReference type="EMBL" id="MFC3880966.1"/>
    </source>
</evidence>
<dbReference type="PANTHER" id="PTHR43610">
    <property type="entry name" value="BLL6696 PROTEIN"/>
    <property type="match status" value="1"/>
</dbReference>
<reference evidence="3" key="1">
    <citation type="journal article" date="2019" name="Int. J. Syst. Evol. Microbiol.">
        <title>The Global Catalogue of Microorganisms (GCM) 10K type strain sequencing project: providing services to taxonomists for standard genome sequencing and annotation.</title>
        <authorList>
            <consortium name="The Broad Institute Genomics Platform"/>
            <consortium name="The Broad Institute Genome Sequencing Center for Infectious Disease"/>
            <person name="Wu L."/>
            <person name="Ma J."/>
        </authorList>
    </citation>
    <scope>NUCLEOTIDE SEQUENCE [LARGE SCALE GENOMIC DNA]</scope>
    <source>
        <strain evidence="3">CCUG 60523</strain>
    </source>
</reference>
<proteinExistence type="predicted"/>
<keyword evidence="3" id="KW-1185">Reference proteome</keyword>
<dbReference type="PANTHER" id="PTHR43610:SF1">
    <property type="entry name" value="N-ACETYLTRANSFERASE DOMAIN-CONTAINING PROTEIN"/>
    <property type="match status" value="1"/>
</dbReference>
<gene>
    <name evidence="2" type="ORF">ACFOSV_12290</name>
</gene>
<evidence type="ECO:0000313" key="3">
    <source>
        <dbReference type="Proteomes" id="UP001595805"/>
    </source>
</evidence>
<keyword evidence="2" id="KW-0012">Acyltransferase</keyword>
<organism evidence="2 3">
    <name type="scientific">Algoriphagus namhaensis</name>
    <dbReference type="NCBI Taxonomy" id="915353"/>
    <lineage>
        <taxon>Bacteria</taxon>
        <taxon>Pseudomonadati</taxon>
        <taxon>Bacteroidota</taxon>
        <taxon>Cytophagia</taxon>
        <taxon>Cytophagales</taxon>
        <taxon>Cyclobacteriaceae</taxon>
        <taxon>Algoriphagus</taxon>
    </lineage>
</organism>
<dbReference type="EC" id="2.3.-.-" evidence="2"/>
<feature type="domain" description="N-acetyltransferase" evidence="1">
    <location>
        <begin position="15"/>
        <end position="177"/>
    </location>
</feature>
<dbReference type="Gene3D" id="3.40.630.30">
    <property type="match status" value="1"/>
</dbReference>
<comment type="caution">
    <text evidence="2">The sequence shown here is derived from an EMBL/GenBank/DDBJ whole genome shotgun (WGS) entry which is preliminary data.</text>
</comment>
<dbReference type="GO" id="GO:0016746">
    <property type="term" value="F:acyltransferase activity"/>
    <property type="evidence" value="ECO:0007669"/>
    <property type="project" value="UniProtKB-KW"/>
</dbReference>
<dbReference type="SUPFAM" id="SSF55729">
    <property type="entry name" value="Acyl-CoA N-acyltransferases (Nat)"/>
    <property type="match status" value="1"/>
</dbReference>
<evidence type="ECO:0000259" key="1">
    <source>
        <dbReference type="PROSITE" id="PS51186"/>
    </source>
</evidence>
<dbReference type="EMBL" id="JBHRZS010000007">
    <property type="protein sequence ID" value="MFC3880966.1"/>
    <property type="molecule type" value="Genomic_DNA"/>
</dbReference>
<dbReference type="PROSITE" id="PS51186">
    <property type="entry name" value="GNAT"/>
    <property type="match status" value="1"/>
</dbReference>
<name>A0ABV8AVL0_9BACT</name>